<comment type="similarity">
    <text evidence="1">Belongs to the glycosyl hydrolase 13 family.</text>
</comment>
<evidence type="ECO:0000313" key="3">
    <source>
        <dbReference type="EMBL" id="SHE80159.1"/>
    </source>
</evidence>
<dbReference type="RefSeq" id="WP_084106545.1">
    <property type="nucleotide sequence ID" value="NZ_FQVG01000017.1"/>
</dbReference>
<dbReference type="GO" id="GO:0005975">
    <property type="term" value="P:carbohydrate metabolic process"/>
    <property type="evidence" value="ECO:0007669"/>
    <property type="project" value="InterPro"/>
</dbReference>
<name>A0A1M4WFX8_9CLOT</name>
<dbReference type="AlphaFoldDB" id="A0A1M4WFX8"/>
<evidence type="ECO:0000259" key="2">
    <source>
        <dbReference type="SMART" id="SM00642"/>
    </source>
</evidence>
<dbReference type="InterPro" id="IPR049117">
    <property type="entry name" value="pulA_all-beta"/>
</dbReference>
<dbReference type="Proteomes" id="UP000184423">
    <property type="component" value="Unassembled WGS sequence"/>
</dbReference>
<dbReference type="SUPFAM" id="SSF81296">
    <property type="entry name" value="E set domains"/>
    <property type="match status" value="1"/>
</dbReference>
<reference evidence="4" key="1">
    <citation type="submission" date="2016-11" db="EMBL/GenBank/DDBJ databases">
        <authorList>
            <person name="Varghese N."/>
            <person name="Submissions S."/>
        </authorList>
    </citation>
    <scope>NUCLEOTIDE SEQUENCE [LARGE SCALE GENOMIC DNA]</scope>
    <source>
        <strain evidence="4">DSM 10124</strain>
    </source>
</reference>
<dbReference type="InterPro" id="IPR013780">
    <property type="entry name" value="Glyco_hydro_b"/>
</dbReference>
<dbReference type="Pfam" id="PF21653">
    <property type="entry name" value="pulA_all-beta"/>
    <property type="match status" value="1"/>
</dbReference>
<dbReference type="PANTHER" id="PTHR43002">
    <property type="entry name" value="GLYCOGEN DEBRANCHING ENZYME"/>
    <property type="match status" value="1"/>
</dbReference>
<dbReference type="SMR" id="A0A1M4WFX8"/>
<proteinExistence type="inferred from homology"/>
<protein>
    <submittedName>
        <fullName evidence="3">Pullulanase</fullName>
    </submittedName>
</protein>
<dbReference type="Pfam" id="PF00128">
    <property type="entry name" value="Alpha-amylase"/>
    <property type="match status" value="1"/>
</dbReference>
<gene>
    <name evidence="3" type="ORF">SAMN02746091_01141</name>
</gene>
<dbReference type="NCBIfam" id="TIGR02104">
    <property type="entry name" value="pulA_typeI"/>
    <property type="match status" value="1"/>
</dbReference>
<evidence type="ECO:0000313" key="4">
    <source>
        <dbReference type="Proteomes" id="UP000184423"/>
    </source>
</evidence>
<dbReference type="CDD" id="cd11341">
    <property type="entry name" value="AmyAc_Pullulanase_LD-like"/>
    <property type="match status" value="1"/>
</dbReference>
<dbReference type="SMART" id="SM00642">
    <property type="entry name" value="Aamy"/>
    <property type="match status" value="1"/>
</dbReference>
<sequence>MLFSYLKSFSQIVVHGIKENKIRINKNTRIKIFQKDINHEIQRINLCGDDICINIKGHIDIKKQCHILIEGYLLNVNYSPLFKTDEFNLIYAYDGPLGYIYNKEFTEFYVWSPVAEKINLLLYKNFDPTIDEEPEVYEMKKLDKGVYYTKVNGDLDGIFYNYEAFVFGKRNVVVDPYAYAVGVNGLRGAVVDLKSTNPEGFEEDRYIKLNGNVDAIVYELSIRDFTIDSTSSINLKGKFLGLTEENTAFEGVQTALSHIKDFGITHVQIMPMYDFSYKSVDEKYPLDKYNWGYDPQNYNCPEGSYSINPFSPKSRIIELKKLIQKLHSIGIGINMDVVYNHMYEAQQTHFEGLVPGYYFRKNLDGSFINGSGCGNDTASENYMMRRFIVDSVKYWTKEYHIDGYRFDLMGLHDVETMNRVRDEVLKINPYAMIYGEGWNIPTGIEEEKRAIQKNSSKLLGIGFFNDTIRNSVRGSVFEYKEKGFVSGASDLEDTIKECVKGLPNLYVTPCQNINYISCHDNHTLWDKLNISNAKDSFEDLKSMHKLAYSIVLTSQGVPFIHSGDEFLRTKKGVENSYNAKDEINKVDWSLKVKNIDVYNYLKGLVNFRKKHPAIRMKDRELIEKHIEFFETPKNTVMFMLKDYANYDSFKDIIIIYNANNNTVKLNLPEGNWYLYVDKNNIYDTPQKSFQSSIEVQPISLIILSNTIL</sequence>
<feature type="domain" description="Glycosyl hydrolase family 13 catalytic" evidence="2">
    <location>
        <begin position="245"/>
        <end position="608"/>
    </location>
</feature>
<organism evidence="3 4">
    <name type="scientific">Caloramator proteoclasticus DSM 10124</name>
    <dbReference type="NCBI Taxonomy" id="1121262"/>
    <lineage>
        <taxon>Bacteria</taxon>
        <taxon>Bacillati</taxon>
        <taxon>Bacillota</taxon>
        <taxon>Clostridia</taxon>
        <taxon>Eubacteriales</taxon>
        <taxon>Clostridiaceae</taxon>
        <taxon>Caloramator</taxon>
    </lineage>
</organism>
<dbReference type="GO" id="GO:0004553">
    <property type="term" value="F:hydrolase activity, hydrolyzing O-glycosyl compounds"/>
    <property type="evidence" value="ECO:0007669"/>
    <property type="project" value="InterPro"/>
</dbReference>
<dbReference type="EMBL" id="FQVG01000017">
    <property type="protein sequence ID" value="SHE80159.1"/>
    <property type="molecule type" value="Genomic_DNA"/>
</dbReference>
<dbReference type="InterPro" id="IPR006047">
    <property type="entry name" value="GH13_cat_dom"/>
</dbReference>
<dbReference type="InterPro" id="IPR004193">
    <property type="entry name" value="Glyco_hydro_13_N"/>
</dbReference>
<dbReference type="SUPFAM" id="SSF51445">
    <property type="entry name" value="(Trans)glycosidases"/>
    <property type="match status" value="1"/>
</dbReference>
<dbReference type="InterPro" id="IPR017853">
    <property type="entry name" value="GH"/>
</dbReference>
<dbReference type="Gene3D" id="3.20.20.80">
    <property type="entry name" value="Glycosidases"/>
    <property type="match status" value="1"/>
</dbReference>
<dbReference type="CDD" id="cd02860">
    <property type="entry name" value="E_set_Pullulanase"/>
    <property type="match status" value="1"/>
</dbReference>
<dbReference type="Pfam" id="PF02922">
    <property type="entry name" value="CBM_48"/>
    <property type="match status" value="1"/>
</dbReference>
<dbReference type="InterPro" id="IPR011840">
    <property type="entry name" value="PulA_typeI"/>
</dbReference>
<evidence type="ECO:0000256" key="1">
    <source>
        <dbReference type="ARBA" id="ARBA00008061"/>
    </source>
</evidence>
<dbReference type="InterPro" id="IPR014756">
    <property type="entry name" value="Ig_E-set"/>
</dbReference>
<dbReference type="InterPro" id="IPR013783">
    <property type="entry name" value="Ig-like_fold"/>
</dbReference>
<keyword evidence="4" id="KW-1185">Reference proteome</keyword>
<dbReference type="Gene3D" id="2.60.40.1180">
    <property type="entry name" value="Golgi alpha-mannosidase II"/>
    <property type="match status" value="1"/>
</dbReference>
<accession>A0A1M4WFX8</accession>
<dbReference type="Gene3D" id="2.60.40.10">
    <property type="entry name" value="Immunoglobulins"/>
    <property type="match status" value="1"/>
</dbReference>